<evidence type="ECO:0000313" key="2">
    <source>
        <dbReference type="Proteomes" id="UP000502706"/>
    </source>
</evidence>
<dbReference type="KEGG" id="rmar:GBA65_22080"/>
<name>A0A6G8Q3U2_9ACTN</name>
<keyword evidence="1" id="KW-0614">Plasmid</keyword>
<evidence type="ECO:0000313" key="1">
    <source>
        <dbReference type="EMBL" id="QIN81125.1"/>
    </source>
</evidence>
<proteinExistence type="predicted"/>
<dbReference type="EMBL" id="CP045122">
    <property type="protein sequence ID" value="QIN81125.1"/>
    <property type="molecule type" value="Genomic_DNA"/>
</dbReference>
<sequence>MQQQARGTVDAEWRTWDYERWNERLVAYCFRGDGSFLDKPVERIPATPEELLEVVGDRSAAPEDVAGTFVETVLSQMPPGISFEGFCGDYRGWTPFHDRPPRFFAALWFTCLVAYGFPPGDDGFHARMERLFGRYQHLRHLPMFWEDLASWIARRASSSDGYRELVLPPYDSYRKIIGPSWFLAFPHRRDRHTLRLLLVQRDLVGEEPPIAPVVAALEENEASFGESFRRDLEEFVDNFVEVGADVRESAFWRAIRQEALPPREESPGTPEEAMNVGLMAFTDDGELFPYVACSDRVRPPAGFSVRDLEDEIGGFSRFLVADRPGEAEESGMDGAAIAALEGRLRVPKVSMHAGRGVLVFRELITNEYRLVGAPKRTKPT</sequence>
<dbReference type="Proteomes" id="UP000502706">
    <property type="component" value="Plasmid unnamed1"/>
</dbReference>
<reference evidence="1 2" key="1">
    <citation type="submission" date="2019-10" db="EMBL/GenBank/DDBJ databases">
        <title>Rubrobacter sp nov SCSIO 52915 isolated from a deep-sea sediment in the South China Sea.</title>
        <authorList>
            <person name="Chen R.W."/>
        </authorList>
    </citation>
    <scope>NUCLEOTIDE SEQUENCE [LARGE SCALE GENOMIC DNA]</scope>
    <source>
        <strain evidence="1 2">SCSIO 52915</strain>
        <plasmid evidence="1 2">unnamed1</plasmid>
    </source>
</reference>
<gene>
    <name evidence="1" type="ORF">GBA65_22080</name>
</gene>
<dbReference type="RefSeq" id="WP_166398839.1">
    <property type="nucleotide sequence ID" value="NZ_CP045122.1"/>
</dbReference>
<protein>
    <submittedName>
        <fullName evidence="1">Uncharacterized protein</fullName>
    </submittedName>
</protein>
<dbReference type="AlphaFoldDB" id="A0A6G8Q3U2"/>
<accession>A0A6G8Q3U2</accession>
<keyword evidence="2" id="KW-1185">Reference proteome</keyword>
<geneLocation type="plasmid" evidence="1 2">
    <name>unnamed1</name>
</geneLocation>
<organism evidence="1 2">
    <name type="scientific">Rubrobacter marinus</name>
    <dbReference type="NCBI Taxonomy" id="2653852"/>
    <lineage>
        <taxon>Bacteria</taxon>
        <taxon>Bacillati</taxon>
        <taxon>Actinomycetota</taxon>
        <taxon>Rubrobacteria</taxon>
        <taxon>Rubrobacterales</taxon>
        <taxon>Rubrobacteraceae</taxon>
        <taxon>Rubrobacter</taxon>
    </lineage>
</organism>